<evidence type="ECO:0000256" key="1">
    <source>
        <dbReference type="ARBA" id="ARBA00005507"/>
    </source>
</evidence>
<dbReference type="Pfam" id="PF04833">
    <property type="entry name" value="COBRA"/>
    <property type="match status" value="1"/>
</dbReference>
<dbReference type="EMBL" id="JANJYJ010000002">
    <property type="protein sequence ID" value="KAK3227693.1"/>
    <property type="molecule type" value="Genomic_DNA"/>
</dbReference>
<dbReference type="GO" id="GO:0052324">
    <property type="term" value="P:plant-type cell wall cellulose biosynthetic process"/>
    <property type="evidence" value="ECO:0007669"/>
    <property type="project" value="TreeGrafter"/>
</dbReference>
<comment type="caution">
    <text evidence="4">The sequence shown here is derived from an EMBL/GenBank/DDBJ whole genome shotgun (WGS) entry which is preliminary data.</text>
</comment>
<keyword evidence="5" id="KW-1185">Reference proteome</keyword>
<keyword evidence="2" id="KW-0732">Signal</keyword>
<protein>
    <submittedName>
        <fullName evidence="4">Uncharacterized protein</fullName>
    </submittedName>
</protein>
<sequence>MVGAEAMEQGNCSAFQARVALPHCCEKWPVIVDPLPRAPYNQQTKNCCKGGVLTSMTQDPSNSASTF</sequence>
<comment type="similarity">
    <text evidence="1">Belongs to the COBRA family.</text>
</comment>
<proteinExistence type="inferred from homology"/>
<accession>A0AAE0EGK6</accession>
<dbReference type="GO" id="GO:0010215">
    <property type="term" value="P:cellulose microfibril organization"/>
    <property type="evidence" value="ECO:0007669"/>
    <property type="project" value="InterPro"/>
</dbReference>
<dbReference type="PANTHER" id="PTHR31673">
    <property type="entry name" value="PROTEIN COBRA"/>
    <property type="match status" value="1"/>
</dbReference>
<evidence type="ECO:0000313" key="4">
    <source>
        <dbReference type="EMBL" id="KAK3227693.1"/>
    </source>
</evidence>
<reference evidence="4" key="1">
    <citation type="journal article" date="2023" name="Plant J.">
        <title>Genome sequences and population genomics provide insights into the demographic history, inbreeding, and mutation load of two 'living fossil' tree species of Dipteronia.</title>
        <authorList>
            <person name="Feng Y."/>
            <person name="Comes H.P."/>
            <person name="Chen J."/>
            <person name="Zhu S."/>
            <person name="Lu R."/>
            <person name="Zhang X."/>
            <person name="Li P."/>
            <person name="Qiu J."/>
            <person name="Olsen K.M."/>
            <person name="Qiu Y."/>
        </authorList>
    </citation>
    <scope>NUCLEOTIDE SEQUENCE</scope>
    <source>
        <strain evidence="4">NBL</strain>
    </source>
</reference>
<dbReference type="InterPro" id="IPR006918">
    <property type="entry name" value="COBRA_pln"/>
</dbReference>
<gene>
    <name evidence="4" type="ORF">Dsin_007555</name>
</gene>
<name>A0AAE0EGK6_9ROSI</name>
<dbReference type="Proteomes" id="UP001281410">
    <property type="component" value="Unassembled WGS sequence"/>
</dbReference>
<keyword evidence="3" id="KW-0325">Glycoprotein</keyword>
<evidence type="ECO:0000256" key="2">
    <source>
        <dbReference type="ARBA" id="ARBA00022729"/>
    </source>
</evidence>
<dbReference type="AlphaFoldDB" id="A0AAE0EGK6"/>
<dbReference type="PANTHER" id="PTHR31673:SF30">
    <property type="entry name" value="COBRA-LIKE PROTEIN 6"/>
    <property type="match status" value="1"/>
</dbReference>
<organism evidence="4 5">
    <name type="scientific">Dipteronia sinensis</name>
    <dbReference type="NCBI Taxonomy" id="43782"/>
    <lineage>
        <taxon>Eukaryota</taxon>
        <taxon>Viridiplantae</taxon>
        <taxon>Streptophyta</taxon>
        <taxon>Embryophyta</taxon>
        <taxon>Tracheophyta</taxon>
        <taxon>Spermatophyta</taxon>
        <taxon>Magnoliopsida</taxon>
        <taxon>eudicotyledons</taxon>
        <taxon>Gunneridae</taxon>
        <taxon>Pentapetalae</taxon>
        <taxon>rosids</taxon>
        <taxon>malvids</taxon>
        <taxon>Sapindales</taxon>
        <taxon>Sapindaceae</taxon>
        <taxon>Hippocastanoideae</taxon>
        <taxon>Acereae</taxon>
        <taxon>Dipteronia</taxon>
    </lineage>
</organism>
<evidence type="ECO:0000313" key="5">
    <source>
        <dbReference type="Proteomes" id="UP001281410"/>
    </source>
</evidence>
<evidence type="ECO:0000256" key="3">
    <source>
        <dbReference type="ARBA" id="ARBA00023180"/>
    </source>
</evidence>
<dbReference type="GO" id="GO:0005886">
    <property type="term" value="C:plasma membrane"/>
    <property type="evidence" value="ECO:0007669"/>
    <property type="project" value="TreeGrafter"/>
</dbReference>